<proteinExistence type="predicted"/>
<protein>
    <submittedName>
        <fullName evidence="1">Uncharacterized protein</fullName>
    </submittedName>
</protein>
<comment type="caution">
    <text evidence="1">The sequence shown here is derived from an EMBL/GenBank/DDBJ whole genome shotgun (WGS) entry which is preliminary data.</text>
</comment>
<dbReference type="Proteomes" id="UP000232722">
    <property type="component" value="Unassembled WGS sequence"/>
</dbReference>
<dbReference type="EMBL" id="LLXJ01007129">
    <property type="protein sequence ID" value="PKB93848.1"/>
    <property type="molecule type" value="Genomic_DNA"/>
</dbReference>
<name>A0A2N0NH20_9GLOM</name>
<organism evidence="1 2">
    <name type="scientific">Rhizophagus irregularis</name>
    <dbReference type="NCBI Taxonomy" id="588596"/>
    <lineage>
        <taxon>Eukaryota</taxon>
        <taxon>Fungi</taxon>
        <taxon>Fungi incertae sedis</taxon>
        <taxon>Mucoromycota</taxon>
        <taxon>Glomeromycotina</taxon>
        <taxon>Glomeromycetes</taxon>
        <taxon>Glomerales</taxon>
        <taxon>Glomeraceae</taxon>
        <taxon>Rhizophagus</taxon>
    </lineage>
</organism>
<sequence length="70" mass="8204">MDFEIKEGENTLDFGIDFGITNRMEYQDLSMVFKITGRNALSFEQTIKQTLMIFIYLIQCFKFSTLFAEA</sequence>
<dbReference type="AlphaFoldDB" id="A0A2N0NH20"/>
<gene>
    <name evidence="1" type="ORF">RhiirA5_440163</name>
</gene>
<evidence type="ECO:0000313" key="2">
    <source>
        <dbReference type="Proteomes" id="UP000232722"/>
    </source>
</evidence>
<accession>A0A2N0NH20</accession>
<reference evidence="1 2" key="2">
    <citation type="submission" date="2017-09" db="EMBL/GenBank/DDBJ databases">
        <title>Extensive intraspecific genome diversity in a model arbuscular mycorrhizal fungus.</title>
        <authorList>
            <person name="Chen E.C."/>
            <person name="Morin E."/>
            <person name="Beaudet D."/>
            <person name="Noel J."/>
            <person name="Ndikumana S."/>
            <person name="Charron P."/>
            <person name="St-Onge C."/>
            <person name="Giorgi J."/>
            <person name="Grigoriev I.V."/>
            <person name="Roux C."/>
            <person name="Martin F.M."/>
            <person name="Corradi N."/>
        </authorList>
    </citation>
    <scope>NUCLEOTIDE SEQUENCE [LARGE SCALE GENOMIC DNA]</scope>
    <source>
        <strain evidence="1 2">A5</strain>
    </source>
</reference>
<reference evidence="1 2" key="1">
    <citation type="submission" date="2016-04" db="EMBL/GenBank/DDBJ databases">
        <title>Genome analyses suggest a sexual origin of heterokaryosis in a supposedly ancient asexual fungus.</title>
        <authorList>
            <person name="Ropars J."/>
            <person name="Sedzielewska K."/>
            <person name="Noel J."/>
            <person name="Charron P."/>
            <person name="Farinelli L."/>
            <person name="Marton T."/>
            <person name="Kruger M."/>
            <person name="Pelin A."/>
            <person name="Brachmann A."/>
            <person name="Corradi N."/>
        </authorList>
    </citation>
    <scope>NUCLEOTIDE SEQUENCE [LARGE SCALE GENOMIC DNA]</scope>
    <source>
        <strain evidence="1 2">A5</strain>
    </source>
</reference>
<evidence type="ECO:0000313" key="1">
    <source>
        <dbReference type="EMBL" id="PKB93848.1"/>
    </source>
</evidence>